<keyword evidence="16" id="KW-0843">Virulence</keyword>
<dbReference type="RefSeq" id="WP_152211665.1">
    <property type="nucleotide sequence ID" value="NZ_WFLN01000004.1"/>
</dbReference>
<dbReference type="GO" id="GO:0005576">
    <property type="term" value="C:extracellular region"/>
    <property type="evidence" value="ECO:0007669"/>
    <property type="project" value="UniProtKB-SubCell"/>
</dbReference>
<evidence type="ECO:0000313" key="22">
    <source>
        <dbReference type="EMBL" id="KAB8033579.1"/>
    </source>
</evidence>
<dbReference type="Proteomes" id="UP000442694">
    <property type="component" value="Unassembled WGS sequence"/>
</dbReference>
<evidence type="ECO:0000256" key="8">
    <source>
        <dbReference type="ARBA" id="ARBA00022679"/>
    </source>
</evidence>
<dbReference type="GO" id="GO:0006508">
    <property type="term" value="P:proteolysis"/>
    <property type="evidence" value="ECO:0007669"/>
    <property type="project" value="UniProtKB-KW"/>
</dbReference>
<dbReference type="InterPro" id="IPR020974">
    <property type="entry name" value="CPD_dom"/>
</dbReference>
<comment type="subcellular location">
    <subcellularLocation>
        <location evidence="2">Host cell membrane</location>
    </subcellularLocation>
    <subcellularLocation>
        <location evidence="20">Host cytoplasm</location>
        <location evidence="20">Host cytosol</location>
    </subcellularLocation>
    <subcellularLocation>
        <location evidence="3">Secreted</location>
    </subcellularLocation>
</comment>
<evidence type="ECO:0000256" key="7">
    <source>
        <dbReference type="ARBA" id="ARBA00022670"/>
    </source>
</evidence>
<dbReference type="EMBL" id="WFLN01000004">
    <property type="protein sequence ID" value="KAB8033579.1"/>
    <property type="molecule type" value="Genomic_DNA"/>
</dbReference>
<evidence type="ECO:0000256" key="20">
    <source>
        <dbReference type="ARBA" id="ARBA00023586"/>
    </source>
</evidence>
<reference evidence="22 23" key="1">
    <citation type="submission" date="2019-10" db="EMBL/GenBank/DDBJ databases">
        <title>New genus of Silvanigrellaceae.</title>
        <authorList>
            <person name="Pitt A."/>
            <person name="Hahn M.W."/>
        </authorList>
    </citation>
    <scope>NUCLEOTIDE SEQUENCE [LARGE SCALE GENOMIC DNA]</scope>
    <source>
        <strain evidence="22 23">33A1-SZDP</strain>
    </source>
</reference>
<evidence type="ECO:0000256" key="1">
    <source>
        <dbReference type="ARBA" id="ARBA00001946"/>
    </source>
</evidence>
<gene>
    <name evidence="22" type="ORF">GCL57_02405</name>
</gene>
<evidence type="ECO:0000256" key="19">
    <source>
        <dbReference type="ARBA" id="ARBA00023200"/>
    </source>
</evidence>
<evidence type="ECO:0000256" key="3">
    <source>
        <dbReference type="ARBA" id="ARBA00004613"/>
    </source>
</evidence>
<proteinExistence type="predicted"/>
<evidence type="ECO:0000256" key="17">
    <source>
        <dbReference type="ARBA" id="ARBA00023121"/>
    </source>
</evidence>
<sequence length="1354" mass="155130">MRMNSKFYSFLLIPSFTFGCSNEKNKDRIKQNDFNHLILTTQTTKDEEIGTLIDTSYNEINAAEEILGKKEILDILEYYRKSIDKTLTNEEKYQLIMDIMLILPDEFEVDSSVYTSTYNKFANTLKDLYERTSEVVPKKIHFIWAGSELNEIQKDYIKLWAKLNSDYDVFVWYDSDAIYANRIKTKISDYVHAGLRKNRTHANIYEERYADKIINIQNDLSKFMEISINSSQNDIDYDVLKNDFIKSDLLIDLENKENILDNKKLYIEEIKKEFLKAEGKIVLKDIRNELDNWNMKKYYDQEINLRMNFAAASDIFRAKLENKYGGVYFDVDIFPSLASNIYFLDNDPQLLRSISKNRSLIKLVNLAFIESILNENIELKKFIKGRHFKSSENLDHLKDTLSTELNHYPDDISQKMLNLPQKILEAAVKSKSTPIIDLFNKLGDLRIRKGQFKTATEINNVIISHPSVNETDWINGVLHSIKNNYFILNYIHHGTSGKKAELSNHIATIDFDDMRFSNALLNYRYDGLLTNSKSTITISGPGVYNRFLENRYGILAITKNYFKSIKWFEHRNSIFNNNTEQDKFSSWLVKEDDNGKLKKKSVEKHYIMSIGEDDNIKKSAMMLFRGASNRKKENLYKFSLNENEVFKPTDTPFSANEESRLQIIANSSVEKIGERSFLKIGGFYPDALAERIAKQFTWGNSTDPSFEHISILSCDQNEENSFLMGTFVEALLNRLEELDISVRKLYLRTNLSRITEFGEKQYYDFKSGKVLYVDNGKNLFYSKGLNNSISFKKIPVIKESNTSEDVTTSQANFSFPEGEIEKLNENSLKIYLKYVGFSSEAFINTREFEKTIWRVMTHQNLSNGFVPLLHSIDARWKAIKFFHPISKENRLILLEPSDFKIVSDFKDYFEKNIKNMAIKVGQNKLTREQYLNEGLGGLNEGLAIKSIFDYLARKNSNNQDNKALSEILKAHACLNLFQLATGVLEDGNQMANMFIALNQVMSSEEHFASIFKGGVSLGTKASLLLSAANVVLDSLELSKATKASEKITYATQLGFDSIGLAMGSGSLFLAMLGEATTASAIGTFLIPFAGLAIGFTSFATAAADTHEKSIGAANYFLQYQRSHDLVGINSFNIPNNNIKVLSLTHKSIISEVNKENPSKYSLKGAASPAIIRTINLTSPNTLKFNFGTHHMYKTVRADEGWWFTGFGISPRPMFGNCNNYENITIPIRNYLDINAKVQLNLQENTIILLPITPEACISYEFGYSPGIINRHDAELVPIRKMQQKGEILFEYMVGLFEFSIRRLNFEYIKTNINVELGSHDQILLTPTIPYEWIDKIDYSIKGTAFTRKRGNILL</sequence>
<evidence type="ECO:0000256" key="11">
    <source>
        <dbReference type="ARBA" id="ARBA00022801"/>
    </source>
</evidence>
<dbReference type="InterPro" id="IPR029044">
    <property type="entry name" value="Nucleotide-diphossugar_trans"/>
</dbReference>
<evidence type="ECO:0000256" key="13">
    <source>
        <dbReference type="ARBA" id="ARBA00022813"/>
    </source>
</evidence>
<evidence type="ECO:0000313" key="23">
    <source>
        <dbReference type="Proteomes" id="UP000442694"/>
    </source>
</evidence>
<keyword evidence="17" id="KW-0446">Lipid-binding</keyword>
<organism evidence="22 23">
    <name type="scientific">Fluviispira multicolorata</name>
    <dbReference type="NCBI Taxonomy" id="2654512"/>
    <lineage>
        <taxon>Bacteria</taxon>
        <taxon>Pseudomonadati</taxon>
        <taxon>Bdellovibrionota</taxon>
        <taxon>Oligoflexia</taxon>
        <taxon>Silvanigrellales</taxon>
        <taxon>Silvanigrellaceae</taxon>
        <taxon>Fluviispira</taxon>
    </lineage>
</organism>
<keyword evidence="12" id="KW-0788">Thiol protease</keyword>
<keyword evidence="10" id="KW-0677">Repeat</keyword>
<dbReference type="InterPro" id="IPR024769">
    <property type="entry name" value="TcdA/TcdB_pore_forming"/>
</dbReference>
<evidence type="ECO:0000256" key="18">
    <source>
        <dbReference type="ARBA" id="ARBA00023136"/>
    </source>
</evidence>
<dbReference type="GO" id="GO:0046872">
    <property type="term" value="F:metal ion binding"/>
    <property type="evidence" value="ECO:0007669"/>
    <property type="project" value="UniProtKB-KW"/>
</dbReference>
<dbReference type="GO" id="GO:0090729">
    <property type="term" value="F:toxin activity"/>
    <property type="evidence" value="ECO:0007669"/>
    <property type="project" value="UniProtKB-KW"/>
</dbReference>
<dbReference type="PROSITE" id="PS51771">
    <property type="entry name" value="CGT_MARTX_CPD"/>
    <property type="match status" value="1"/>
</dbReference>
<keyword evidence="6" id="KW-0800">Toxin</keyword>
<keyword evidence="14" id="KW-0460">Magnesium</keyword>
<dbReference type="GO" id="GO:0016757">
    <property type="term" value="F:glycosyltransferase activity"/>
    <property type="evidence" value="ECO:0007669"/>
    <property type="project" value="InterPro"/>
</dbReference>
<dbReference type="GO" id="GO:0044164">
    <property type="term" value="C:host cell cytosol"/>
    <property type="evidence" value="ECO:0007669"/>
    <property type="project" value="UniProtKB-SubCell"/>
</dbReference>
<dbReference type="Pfam" id="PF12919">
    <property type="entry name" value="TcdA_TcdB"/>
    <property type="match status" value="1"/>
</dbReference>
<accession>A0A833N5N2</accession>
<keyword evidence="4" id="KW-1032">Host cell membrane</keyword>
<evidence type="ECO:0000256" key="16">
    <source>
        <dbReference type="ARBA" id="ARBA00023026"/>
    </source>
</evidence>
<comment type="caution">
    <text evidence="22">The sequence shown here is derived from an EMBL/GenBank/DDBJ whole genome shotgun (WGS) entry which is preliminary data.</text>
</comment>
<keyword evidence="13" id="KW-0068">Autocatalytic cleavage</keyword>
<keyword evidence="5" id="KW-0964">Secreted</keyword>
<dbReference type="Pfam" id="PF11713">
    <property type="entry name" value="Peptidase_C80"/>
    <property type="match status" value="1"/>
</dbReference>
<keyword evidence="18" id="KW-0472">Membrane</keyword>
<evidence type="ECO:0000259" key="21">
    <source>
        <dbReference type="PROSITE" id="PS51771"/>
    </source>
</evidence>
<evidence type="ECO:0000256" key="5">
    <source>
        <dbReference type="ARBA" id="ARBA00022525"/>
    </source>
</evidence>
<dbReference type="InterPro" id="IPR024770">
    <property type="entry name" value="TcdA/TcdB_cat"/>
</dbReference>
<name>A0A833N5N2_9BACT</name>
<keyword evidence="11" id="KW-0378">Hydrolase</keyword>
<dbReference type="Gene3D" id="3.40.50.11050">
    <property type="match status" value="1"/>
</dbReference>
<evidence type="ECO:0000256" key="4">
    <source>
        <dbReference type="ARBA" id="ARBA00022511"/>
    </source>
</evidence>
<evidence type="ECO:0000256" key="10">
    <source>
        <dbReference type="ARBA" id="ARBA00022737"/>
    </source>
</evidence>
<evidence type="ECO:0000256" key="15">
    <source>
        <dbReference type="ARBA" id="ARBA00022870"/>
    </source>
</evidence>
<keyword evidence="19" id="KW-1035">Host cytoplasm</keyword>
<protein>
    <recommendedName>
        <fullName evidence="21">Peptidase C80 domain-containing protein</fullName>
    </recommendedName>
</protein>
<dbReference type="SUPFAM" id="SSF53448">
    <property type="entry name" value="Nucleotide-diphospho-sugar transferases"/>
    <property type="match status" value="1"/>
</dbReference>
<evidence type="ECO:0000256" key="12">
    <source>
        <dbReference type="ARBA" id="ARBA00022807"/>
    </source>
</evidence>
<dbReference type="Pfam" id="PF12920">
    <property type="entry name" value="TcdA_TcdB_pore"/>
    <property type="match status" value="1"/>
</dbReference>
<keyword evidence="9" id="KW-0479">Metal-binding</keyword>
<feature type="domain" description="Peptidase C80" evidence="21">
    <location>
        <begin position="593"/>
        <end position="799"/>
    </location>
</feature>
<dbReference type="GO" id="GO:0020002">
    <property type="term" value="C:host cell plasma membrane"/>
    <property type="evidence" value="ECO:0007669"/>
    <property type="project" value="UniProtKB-SubCell"/>
</dbReference>
<dbReference type="GO" id="GO:0008289">
    <property type="term" value="F:lipid binding"/>
    <property type="evidence" value="ECO:0007669"/>
    <property type="project" value="UniProtKB-KW"/>
</dbReference>
<keyword evidence="7" id="KW-0645">Protease</keyword>
<evidence type="ECO:0000256" key="9">
    <source>
        <dbReference type="ARBA" id="ARBA00022723"/>
    </source>
</evidence>
<evidence type="ECO:0000256" key="14">
    <source>
        <dbReference type="ARBA" id="ARBA00022842"/>
    </source>
</evidence>
<keyword evidence="23" id="KW-1185">Reference proteome</keyword>
<dbReference type="GO" id="GO:0008234">
    <property type="term" value="F:cysteine-type peptidase activity"/>
    <property type="evidence" value="ECO:0007669"/>
    <property type="project" value="UniProtKB-KW"/>
</dbReference>
<keyword evidence="8" id="KW-0808">Transferase</keyword>
<keyword evidence="15" id="KW-1043">Host membrane</keyword>
<dbReference type="InterPro" id="IPR038383">
    <property type="entry name" value="CPD_dom_sf"/>
</dbReference>
<evidence type="ECO:0000256" key="2">
    <source>
        <dbReference type="ARBA" id="ARBA00004165"/>
    </source>
</evidence>
<evidence type="ECO:0000256" key="6">
    <source>
        <dbReference type="ARBA" id="ARBA00022656"/>
    </source>
</evidence>
<comment type="cofactor">
    <cofactor evidence="1">
        <name>Mg(2+)</name>
        <dbReference type="ChEBI" id="CHEBI:18420"/>
    </cofactor>
</comment>
<dbReference type="PROSITE" id="PS51257">
    <property type="entry name" value="PROKAR_LIPOPROTEIN"/>
    <property type="match status" value="1"/>
</dbReference>
<dbReference type="Gene3D" id="3.90.550.20">
    <property type="match status" value="1"/>
</dbReference>